<feature type="transmembrane region" description="Helical" evidence="1">
    <location>
        <begin position="95"/>
        <end position="115"/>
    </location>
</feature>
<protein>
    <recommendedName>
        <fullName evidence="4">Membrane-spanning protein</fullName>
    </recommendedName>
</protein>
<feature type="transmembrane region" description="Helical" evidence="1">
    <location>
        <begin position="127"/>
        <end position="148"/>
    </location>
</feature>
<evidence type="ECO:0000313" key="2">
    <source>
        <dbReference type="EMBL" id="MCQ5122359.1"/>
    </source>
</evidence>
<proteinExistence type="predicted"/>
<feature type="transmembrane region" description="Helical" evidence="1">
    <location>
        <begin position="176"/>
        <end position="193"/>
    </location>
</feature>
<sequence>MNLSEKRLKQINLFVAVIYALTLLYAFIINYESDKQAFYMGFVSILCPLIVPLLFRLFHFQPVYEIYILSTCFCYFASLIGSCLGGYSLFFFDKVVHFCSGLFATLAAMILFYLIRQSNRLEDRKCYRLFLVFINACNMAIALLWEYYEYAMLIFFDNDCINHYTQGVHDSITDTMSAFVGGILITLFVMRAYHSKKQIFFTRIPEVFYERNIRKTQ</sequence>
<feature type="transmembrane region" description="Helical" evidence="1">
    <location>
        <begin position="67"/>
        <end position="89"/>
    </location>
</feature>
<keyword evidence="3" id="KW-1185">Reference proteome</keyword>
<keyword evidence="1" id="KW-0472">Membrane</keyword>
<dbReference type="RefSeq" id="WP_256198210.1">
    <property type="nucleotide sequence ID" value="NZ_JANGCH010000013.1"/>
</dbReference>
<evidence type="ECO:0000313" key="3">
    <source>
        <dbReference type="Proteomes" id="UP001524435"/>
    </source>
</evidence>
<accession>A0ABT1SMB4</accession>
<name>A0ABT1SMB4_9FIRM</name>
<gene>
    <name evidence="2" type="ORF">NE663_08825</name>
</gene>
<comment type="caution">
    <text evidence="2">The sequence shown here is derived from an EMBL/GenBank/DDBJ whole genome shotgun (WGS) entry which is preliminary data.</text>
</comment>
<feature type="transmembrane region" description="Helical" evidence="1">
    <location>
        <begin position="37"/>
        <end position="55"/>
    </location>
</feature>
<keyword evidence="1" id="KW-1133">Transmembrane helix</keyword>
<dbReference type="Proteomes" id="UP001524435">
    <property type="component" value="Unassembled WGS sequence"/>
</dbReference>
<dbReference type="Pfam" id="PF09997">
    <property type="entry name" value="DUF2238"/>
    <property type="match status" value="1"/>
</dbReference>
<evidence type="ECO:0000256" key="1">
    <source>
        <dbReference type="SAM" id="Phobius"/>
    </source>
</evidence>
<organism evidence="2 3">
    <name type="scientific">Massilicoli timonensis</name>
    <dbReference type="NCBI Taxonomy" id="2015901"/>
    <lineage>
        <taxon>Bacteria</taxon>
        <taxon>Bacillati</taxon>
        <taxon>Bacillota</taxon>
        <taxon>Erysipelotrichia</taxon>
        <taxon>Erysipelotrichales</taxon>
        <taxon>Erysipelotrichaceae</taxon>
        <taxon>Massilicoli</taxon>
    </lineage>
</organism>
<keyword evidence="1" id="KW-0812">Transmembrane</keyword>
<reference evidence="2 3" key="1">
    <citation type="submission" date="2022-06" db="EMBL/GenBank/DDBJ databases">
        <title>Isolation of gut microbiota from human fecal samples.</title>
        <authorList>
            <person name="Pamer E.G."/>
            <person name="Barat B."/>
            <person name="Waligurski E."/>
            <person name="Medina S."/>
            <person name="Paddock L."/>
            <person name="Mostad J."/>
        </authorList>
    </citation>
    <scope>NUCLEOTIDE SEQUENCE [LARGE SCALE GENOMIC DNA]</scope>
    <source>
        <strain evidence="2 3">DFI.6.1</strain>
    </source>
</reference>
<feature type="transmembrane region" description="Helical" evidence="1">
    <location>
        <begin position="12"/>
        <end position="31"/>
    </location>
</feature>
<evidence type="ECO:0008006" key="4">
    <source>
        <dbReference type="Google" id="ProtNLM"/>
    </source>
</evidence>
<dbReference type="InterPro" id="IPR014509">
    <property type="entry name" value="YjdF-like"/>
</dbReference>
<dbReference type="EMBL" id="JANGCH010000013">
    <property type="protein sequence ID" value="MCQ5122359.1"/>
    <property type="molecule type" value="Genomic_DNA"/>
</dbReference>